<dbReference type="Gene3D" id="3.30.450.330">
    <property type="match status" value="1"/>
</dbReference>
<accession>A0A0F5FP80</accession>
<organism evidence="7 8">
    <name type="scientific">Devosia chinhatensis</name>
    <dbReference type="NCBI Taxonomy" id="429727"/>
    <lineage>
        <taxon>Bacteria</taxon>
        <taxon>Pseudomonadati</taxon>
        <taxon>Pseudomonadota</taxon>
        <taxon>Alphaproteobacteria</taxon>
        <taxon>Hyphomicrobiales</taxon>
        <taxon>Devosiaceae</taxon>
        <taxon>Devosia</taxon>
    </lineage>
</organism>
<evidence type="ECO:0000313" key="7">
    <source>
        <dbReference type="EMBL" id="KKB10002.1"/>
    </source>
</evidence>
<dbReference type="AlphaFoldDB" id="A0A0F5FP80"/>
<dbReference type="GO" id="GO:0071555">
    <property type="term" value="P:cell wall organization"/>
    <property type="evidence" value="ECO:0007669"/>
    <property type="project" value="TreeGrafter"/>
</dbReference>
<dbReference type="OrthoDB" id="9789078at2"/>
<name>A0A0F5FP80_9HYPH</name>
<dbReference type="InterPro" id="IPR050515">
    <property type="entry name" value="Beta-lactam/transpept"/>
</dbReference>
<dbReference type="InterPro" id="IPR005311">
    <property type="entry name" value="PBP_dimer"/>
</dbReference>
<gene>
    <name evidence="7" type="ORF">VE26_09410</name>
</gene>
<keyword evidence="3 4" id="KW-0472">Membrane</keyword>
<sequence length="578" mass="63813">MAVATEDYTPTIALDGARKQRGNLTQARIRWMILGVLLGFLLVGGRLVQLGMVETDQTIEGQTRDAIQASRPPILDRNGLEMALDIRVPSLYAEPRRIIDVEEAVQKLRTVLPNLSEEWLRNRLSGDRGFVWVQRELTPAIQEQVMRLGIPGIDFITESKRFYPGMNEAAHILGSTNVDNQGISGIERAMDNDSLALLQELGLARGNALTPVDLSVDMRVQHVLHNELTDAMQRYQSIAAAGVIMDIYSGEVIALASLPDFNPNEPATALVKDTFNRITSGIFEPGSIFKTVTLAGALDAGAVRMTDQFDARYGVRFGRYTISDFHGKNRILSLPEVYKYSSNIGTIRIMQEMGKDNFRAFLSRLKFDQRVEFELPEMRVPTVPKELSEVAAATASFGHGLSVSPLHMVAAYAAFANGGNYIAPTLYKRSVAEAEQLYERVLQPQTSAYMRYLMRLNAISTGGSGSQMNRAAQGYRAGGKTGTAEKVVDGRYSSSKVTNFFASAFPLDNPRYAMLIMIDEPQRENPQSGTTAGWNAGAMTGRVVQRVAPMLGIAPDFSEMLDQQIVPPEVRRIFPEGY</sequence>
<dbReference type="InterPro" id="IPR001460">
    <property type="entry name" value="PCN-bd_Tpept"/>
</dbReference>
<dbReference type="PANTHER" id="PTHR30627">
    <property type="entry name" value="PEPTIDOGLYCAN D,D-TRANSPEPTIDASE"/>
    <property type="match status" value="1"/>
</dbReference>
<keyword evidence="7" id="KW-0131">Cell cycle</keyword>
<feature type="domain" description="Penicillin-binding protein dimerisation" evidence="6">
    <location>
        <begin position="67"/>
        <end position="179"/>
    </location>
</feature>
<dbReference type="GO" id="GO:0008658">
    <property type="term" value="F:penicillin binding"/>
    <property type="evidence" value="ECO:0007669"/>
    <property type="project" value="InterPro"/>
</dbReference>
<dbReference type="Gene3D" id="3.40.710.10">
    <property type="entry name" value="DD-peptidase/beta-lactamase superfamily"/>
    <property type="match status" value="1"/>
</dbReference>
<dbReference type="GO" id="GO:0051301">
    <property type="term" value="P:cell division"/>
    <property type="evidence" value="ECO:0007669"/>
    <property type="project" value="UniProtKB-KW"/>
</dbReference>
<dbReference type="Gene3D" id="3.90.1310.10">
    <property type="entry name" value="Penicillin-binding protein 2a (Domain 2)"/>
    <property type="match status" value="1"/>
</dbReference>
<evidence type="ECO:0000259" key="6">
    <source>
        <dbReference type="Pfam" id="PF03717"/>
    </source>
</evidence>
<dbReference type="InterPro" id="IPR036138">
    <property type="entry name" value="PBP_dimer_sf"/>
</dbReference>
<keyword evidence="8" id="KW-1185">Reference proteome</keyword>
<reference evidence="7 8" key="1">
    <citation type="submission" date="2015-03" db="EMBL/GenBank/DDBJ databases">
        <authorList>
            <person name="Hassan Y."/>
            <person name="Lepp D."/>
            <person name="Li X.-Z."/>
            <person name="Zhou T."/>
        </authorList>
    </citation>
    <scope>NUCLEOTIDE SEQUENCE [LARGE SCALE GENOMIC DNA]</scope>
    <source>
        <strain evidence="7 8">IPL18</strain>
    </source>
</reference>
<evidence type="ECO:0000259" key="5">
    <source>
        <dbReference type="Pfam" id="PF00905"/>
    </source>
</evidence>
<keyword evidence="4" id="KW-1133">Transmembrane helix</keyword>
<evidence type="ECO:0000256" key="4">
    <source>
        <dbReference type="SAM" id="Phobius"/>
    </source>
</evidence>
<evidence type="ECO:0000256" key="3">
    <source>
        <dbReference type="ARBA" id="ARBA00023136"/>
    </source>
</evidence>
<dbReference type="GO" id="GO:0004180">
    <property type="term" value="F:carboxypeptidase activity"/>
    <property type="evidence" value="ECO:0007669"/>
    <property type="project" value="UniProtKB-KW"/>
</dbReference>
<feature type="transmembrane region" description="Helical" evidence="4">
    <location>
        <begin position="29"/>
        <end position="48"/>
    </location>
</feature>
<proteinExistence type="predicted"/>
<keyword evidence="7" id="KW-0132">Cell division</keyword>
<dbReference type="Pfam" id="PF03717">
    <property type="entry name" value="PBP_dimer"/>
    <property type="match status" value="1"/>
</dbReference>
<protein>
    <submittedName>
        <fullName evidence="7">Cell division protein</fullName>
    </submittedName>
</protein>
<feature type="domain" description="Penicillin-binding protein transpeptidase" evidence="5">
    <location>
        <begin position="242"/>
        <end position="525"/>
    </location>
</feature>
<dbReference type="Proteomes" id="UP000033649">
    <property type="component" value="Unassembled WGS sequence"/>
</dbReference>
<keyword evidence="2" id="KW-0121">Carboxypeptidase</keyword>
<dbReference type="GO" id="GO:0005886">
    <property type="term" value="C:plasma membrane"/>
    <property type="evidence" value="ECO:0007669"/>
    <property type="project" value="TreeGrafter"/>
</dbReference>
<dbReference type="PANTHER" id="PTHR30627:SF1">
    <property type="entry name" value="PEPTIDOGLYCAN D,D-TRANSPEPTIDASE FTSI"/>
    <property type="match status" value="1"/>
</dbReference>
<dbReference type="STRING" id="429727.VE26_09410"/>
<comment type="caution">
    <text evidence="7">The sequence shown here is derived from an EMBL/GenBank/DDBJ whole genome shotgun (WGS) entry which is preliminary data.</text>
</comment>
<comment type="subcellular location">
    <subcellularLocation>
        <location evidence="1">Membrane</location>
    </subcellularLocation>
</comment>
<dbReference type="RefSeq" id="WP_046104694.1">
    <property type="nucleotide sequence ID" value="NZ_JZEY01000054.1"/>
</dbReference>
<dbReference type="InterPro" id="IPR012338">
    <property type="entry name" value="Beta-lactam/transpept-like"/>
</dbReference>
<keyword evidence="2" id="KW-0645">Protease</keyword>
<keyword evidence="4" id="KW-0812">Transmembrane</keyword>
<dbReference type="PATRIC" id="fig|429727.3.peg.1939"/>
<evidence type="ECO:0000313" key="8">
    <source>
        <dbReference type="Proteomes" id="UP000033649"/>
    </source>
</evidence>
<dbReference type="SUPFAM" id="SSF56601">
    <property type="entry name" value="beta-lactamase/transpeptidase-like"/>
    <property type="match status" value="1"/>
</dbReference>
<keyword evidence="2" id="KW-0378">Hydrolase</keyword>
<dbReference type="Pfam" id="PF00905">
    <property type="entry name" value="Transpeptidase"/>
    <property type="match status" value="1"/>
</dbReference>
<dbReference type="EMBL" id="JZEY01000054">
    <property type="protein sequence ID" value="KKB10002.1"/>
    <property type="molecule type" value="Genomic_DNA"/>
</dbReference>
<evidence type="ECO:0000256" key="2">
    <source>
        <dbReference type="ARBA" id="ARBA00022645"/>
    </source>
</evidence>
<dbReference type="SUPFAM" id="SSF56519">
    <property type="entry name" value="Penicillin binding protein dimerisation domain"/>
    <property type="match status" value="1"/>
</dbReference>
<evidence type="ECO:0000256" key="1">
    <source>
        <dbReference type="ARBA" id="ARBA00004370"/>
    </source>
</evidence>